<dbReference type="InterPro" id="IPR036852">
    <property type="entry name" value="Peptidase_S8/S53_dom_sf"/>
</dbReference>
<dbReference type="PROSITE" id="PS51892">
    <property type="entry name" value="SUBTILASE"/>
    <property type="match status" value="1"/>
</dbReference>
<protein>
    <submittedName>
        <fullName evidence="9">Subtilase family protein</fullName>
    </submittedName>
</protein>
<evidence type="ECO:0000313" key="9">
    <source>
        <dbReference type="EMBL" id="SHI50971.1"/>
    </source>
</evidence>
<dbReference type="Proteomes" id="UP000184390">
    <property type="component" value="Unassembled WGS sequence"/>
</dbReference>
<dbReference type="PANTHER" id="PTHR43806">
    <property type="entry name" value="PEPTIDASE S8"/>
    <property type="match status" value="1"/>
</dbReference>
<comment type="similarity">
    <text evidence="1 5 6">Belongs to the peptidase S8 family.</text>
</comment>
<keyword evidence="2 5" id="KW-0645">Protease</keyword>
<gene>
    <name evidence="9" type="ORF">SAMN05216246_102311</name>
</gene>
<feature type="active site" description="Charge relay system" evidence="5">
    <location>
        <position position="83"/>
    </location>
</feature>
<feature type="active site" description="Charge relay system" evidence="5">
    <location>
        <position position="371"/>
    </location>
</feature>
<feature type="signal peptide" evidence="7">
    <location>
        <begin position="1"/>
        <end position="37"/>
    </location>
</feature>
<name>A0ABY1I4U7_9ACTO</name>
<feature type="domain" description="Peptidase S8/S53" evidence="8">
    <location>
        <begin position="74"/>
        <end position="386"/>
    </location>
</feature>
<feature type="active site" description="Charge relay system" evidence="5">
    <location>
        <position position="127"/>
    </location>
</feature>
<comment type="caution">
    <text evidence="9">The sequence shown here is derived from an EMBL/GenBank/DDBJ whole genome shotgun (WGS) entry which is preliminary data.</text>
</comment>
<dbReference type="Pfam" id="PF00082">
    <property type="entry name" value="Peptidase_S8"/>
    <property type="match status" value="1"/>
</dbReference>
<dbReference type="PROSITE" id="PS00136">
    <property type="entry name" value="SUBTILASE_ASP"/>
    <property type="match status" value="1"/>
</dbReference>
<evidence type="ECO:0000256" key="2">
    <source>
        <dbReference type="ARBA" id="ARBA00022670"/>
    </source>
</evidence>
<dbReference type="PROSITE" id="PS00138">
    <property type="entry name" value="SUBTILASE_SER"/>
    <property type="match status" value="1"/>
</dbReference>
<dbReference type="InterPro" id="IPR023828">
    <property type="entry name" value="Peptidase_S8_Ser-AS"/>
</dbReference>
<sequence length="453" mass="46749">MVTRLRCRGAQRSPRAALAIPVAMALLLGLVGGPASACPSPDGAPSSDSLPPDPLLSEQWYLDWLEVPGTPSYGSGVSIGIIDTGVDSDHPDLAPAYDAATSRSFLTGNSCDDDPGCGDPGFDGAGHGTGVAGIIAASADGHGIVGAAPGARIVSLKAGDQKGIFTAEATSQAIRYGADAELDILVMSFTIDPWFRLCEDAPQDTPQEREQQEEDLERITSALEYASSRGVLLVAASGNKAFDLDNGTEDEYSRWSGQGKRPVTDECVTMPAQFDDAITVGALSKNGTRAPYSNTGTAIDIVAPGGDPVMYDPAGTTLSQDDAILSAASADLLRRAGALADDGTPLTDEILHDCPAGPASCRYYWHESGTSFAAPQVAAAAAILLSQGILADEVEDELKSLASPIPCPPEDQTLVCEDSGDGMSTWYGAGALQLPHEAITDSGGQVTAPPGER</sequence>
<evidence type="ECO:0000256" key="5">
    <source>
        <dbReference type="PROSITE-ProRule" id="PRU01240"/>
    </source>
</evidence>
<dbReference type="RefSeq" id="WP_073451532.1">
    <property type="nucleotide sequence ID" value="NZ_BDIO01000006.1"/>
</dbReference>
<reference evidence="9 10" key="1">
    <citation type="submission" date="2016-11" db="EMBL/GenBank/DDBJ databases">
        <authorList>
            <person name="Varghese N."/>
            <person name="Submissions S."/>
        </authorList>
    </citation>
    <scope>NUCLEOTIDE SEQUENCE [LARGE SCALE GENOMIC DNA]</scope>
    <source>
        <strain evidence="9 10">PA</strain>
    </source>
</reference>
<dbReference type="InterPro" id="IPR000209">
    <property type="entry name" value="Peptidase_S8/S53_dom"/>
</dbReference>
<dbReference type="InterPro" id="IPR050131">
    <property type="entry name" value="Peptidase_S8_subtilisin-like"/>
</dbReference>
<evidence type="ECO:0000259" key="8">
    <source>
        <dbReference type="Pfam" id="PF00082"/>
    </source>
</evidence>
<dbReference type="EMBL" id="FQYL01000002">
    <property type="protein sequence ID" value="SHI50971.1"/>
    <property type="molecule type" value="Genomic_DNA"/>
</dbReference>
<dbReference type="PRINTS" id="PR00723">
    <property type="entry name" value="SUBTILISIN"/>
</dbReference>
<proteinExistence type="inferred from homology"/>
<feature type="chain" id="PRO_5045463751" evidence="7">
    <location>
        <begin position="38"/>
        <end position="453"/>
    </location>
</feature>
<keyword evidence="10" id="KW-1185">Reference proteome</keyword>
<evidence type="ECO:0000256" key="1">
    <source>
        <dbReference type="ARBA" id="ARBA00011073"/>
    </source>
</evidence>
<dbReference type="InterPro" id="IPR015500">
    <property type="entry name" value="Peptidase_S8_subtilisin-rel"/>
</dbReference>
<keyword evidence="7" id="KW-0732">Signal</keyword>
<evidence type="ECO:0000256" key="6">
    <source>
        <dbReference type="RuleBase" id="RU003355"/>
    </source>
</evidence>
<evidence type="ECO:0000256" key="3">
    <source>
        <dbReference type="ARBA" id="ARBA00022801"/>
    </source>
</evidence>
<dbReference type="Gene3D" id="3.40.50.200">
    <property type="entry name" value="Peptidase S8/S53 domain"/>
    <property type="match status" value="1"/>
</dbReference>
<accession>A0ABY1I4U7</accession>
<keyword evidence="3 5" id="KW-0378">Hydrolase</keyword>
<organism evidence="9 10">
    <name type="scientific">Actinomyces denticolens</name>
    <dbReference type="NCBI Taxonomy" id="52767"/>
    <lineage>
        <taxon>Bacteria</taxon>
        <taxon>Bacillati</taxon>
        <taxon>Actinomycetota</taxon>
        <taxon>Actinomycetes</taxon>
        <taxon>Actinomycetales</taxon>
        <taxon>Actinomycetaceae</taxon>
        <taxon>Actinomyces</taxon>
    </lineage>
</organism>
<dbReference type="PANTHER" id="PTHR43806:SF11">
    <property type="entry name" value="CEREVISIN-RELATED"/>
    <property type="match status" value="1"/>
</dbReference>
<dbReference type="SUPFAM" id="SSF52743">
    <property type="entry name" value="Subtilisin-like"/>
    <property type="match status" value="1"/>
</dbReference>
<dbReference type="InterPro" id="IPR022398">
    <property type="entry name" value="Peptidase_S8_His-AS"/>
</dbReference>
<evidence type="ECO:0000313" key="10">
    <source>
        <dbReference type="Proteomes" id="UP000184390"/>
    </source>
</evidence>
<evidence type="ECO:0000256" key="4">
    <source>
        <dbReference type="ARBA" id="ARBA00022825"/>
    </source>
</evidence>
<evidence type="ECO:0000256" key="7">
    <source>
        <dbReference type="SAM" id="SignalP"/>
    </source>
</evidence>
<dbReference type="InterPro" id="IPR023827">
    <property type="entry name" value="Peptidase_S8_Asp-AS"/>
</dbReference>
<dbReference type="PROSITE" id="PS00137">
    <property type="entry name" value="SUBTILASE_HIS"/>
    <property type="match status" value="1"/>
</dbReference>
<keyword evidence="4 5" id="KW-0720">Serine protease</keyword>